<sequence length="160" mass="18283">MDTLPKEFSAMSMSHTTRRAPDGRSPRMTLPFPPGVNRNPRLQFYGVAVSKEWLCKYGEDHIVQDGRKHNDITLAFHAFVVLQKRTKIQNLTGEATSYDPVTFPGMTPWEDGSVVVLAVCSTDWESYKCRPSQPKVDKLARLTGQTPKWWVDFNPPSYYM</sequence>
<organism evidence="1 2">
    <name type="scientific">Auriscalpium vulgare</name>
    <dbReference type="NCBI Taxonomy" id="40419"/>
    <lineage>
        <taxon>Eukaryota</taxon>
        <taxon>Fungi</taxon>
        <taxon>Dikarya</taxon>
        <taxon>Basidiomycota</taxon>
        <taxon>Agaricomycotina</taxon>
        <taxon>Agaricomycetes</taxon>
        <taxon>Russulales</taxon>
        <taxon>Auriscalpiaceae</taxon>
        <taxon>Auriscalpium</taxon>
    </lineage>
</organism>
<name>A0ACB8RUQ4_9AGAM</name>
<reference evidence="1" key="1">
    <citation type="submission" date="2021-02" db="EMBL/GenBank/DDBJ databases">
        <authorList>
            <consortium name="DOE Joint Genome Institute"/>
            <person name="Ahrendt S."/>
            <person name="Looney B.P."/>
            <person name="Miyauchi S."/>
            <person name="Morin E."/>
            <person name="Drula E."/>
            <person name="Courty P.E."/>
            <person name="Chicoki N."/>
            <person name="Fauchery L."/>
            <person name="Kohler A."/>
            <person name="Kuo A."/>
            <person name="Labutti K."/>
            <person name="Pangilinan J."/>
            <person name="Lipzen A."/>
            <person name="Riley R."/>
            <person name="Andreopoulos W."/>
            <person name="He G."/>
            <person name="Johnson J."/>
            <person name="Barry K.W."/>
            <person name="Grigoriev I.V."/>
            <person name="Nagy L."/>
            <person name="Hibbett D."/>
            <person name="Henrissat B."/>
            <person name="Matheny P.B."/>
            <person name="Labbe J."/>
            <person name="Martin F."/>
        </authorList>
    </citation>
    <scope>NUCLEOTIDE SEQUENCE</scope>
    <source>
        <strain evidence="1">FP105234-sp</strain>
    </source>
</reference>
<dbReference type="EMBL" id="MU275896">
    <property type="protein sequence ID" value="KAI0047863.1"/>
    <property type="molecule type" value="Genomic_DNA"/>
</dbReference>
<reference evidence="1" key="2">
    <citation type="journal article" date="2022" name="New Phytol.">
        <title>Evolutionary transition to the ectomycorrhizal habit in the genomes of a hyperdiverse lineage of mushroom-forming fungi.</title>
        <authorList>
            <person name="Looney B."/>
            <person name="Miyauchi S."/>
            <person name="Morin E."/>
            <person name="Drula E."/>
            <person name="Courty P.E."/>
            <person name="Kohler A."/>
            <person name="Kuo A."/>
            <person name="LaButti K."/>
            <person name="Pangilinan J."/>
            <person name="Lipzen A."/>
            <person name="Riley R."/>
            <person name="Andreopoulos W."/>
            <person name="He G."/>
            <person name="Johnson J."/>
            <person name="Nolan M."/>
            <person name="Tritt A."/>
            <person name="Barry K.W."/>
            <person name="Grigoriev I.V."/>
            <person name="Nagy L.G."/>
            <person name="Hibbett D."/>
            <person name="Henrissat B."/>
            <person name="Matheny P.B."/>
            <person name="Labbe J."/>
            <person name="Martin F.M."/>
        </authorList>
    </citation>
    <scope>NUCLEOTIDE SEQUENCE</scope>
    <source>
        <strain evidence="1">FP105234-sp</strain>
    </source>
</reference>
<protein>
    <submittedName>
        <fullName evidence="1">Uncharacterized protein</fullName>
    </submittedName>
</protein>
<proteinExistence type="predicted"/>
<gene>
    <name evidence="1" type="ORF">FA95DRAFT_1558630</name>
</gene>
<evidence type="ECO:0000313" key="2">
    <source>
        <dbReference type="Proteomes" id="UP000814033"/>
    </source>
</evidence>
<comment type="caution">
    <text evidence="1">The sequence shown here is derived from an EMBL/GenBank/DDBJ whole genome shotgun (WGS) entry which is preliminary data.</text>
</comment>
<evidence type="ECO:0000313" key="1">
    <source>
        <dbReference type="EMBL" id="KAI0047863.1"/>
    </source>
</evidence>
<keyword evidence="2" id="KW-1185">Reference proteome</keyword>
<accession>A0ACB8RUQ4</accession>
<dbReference type="Proteomes" id="UP000814033">
    <property type="component" value="Unassembled WGS sequence"/>
</dbReference>